<protein>
    <submittedName>
        <fullName evidence="1">Uncharacterized protein</fullName>
    </submittedName>
</protein>
<reference evidence="1 2" key="1">
    <citation type="journal article" date="2014" name="BMC Genomics">
        <title>Comparative genome sequencing reveals chemotype-specific gene clusters in the toxigenic black mold Stachybotrys.</title>
        <authorList>
            <person name="Semeiks J."/>
            <person name="Borek D."/>
            <person name="Otwinowski Z."/>
            <person name="Grishin N.V."/>
        </authorList>
    </citation>
    <scope>NUCLEOTIDE SEQUENCE [LARGE SCALE GENOMIC DNA]</scope>
    <source>
        <strain evidence="2">CBS 109288 / IBT 7711</strain>
    </source>
</reference>
<accession>A0A084ASL6</accession>
<dbReference type="Proteomes" id="UP000028045">
    <property type="component" value="Unassembled WGS sequence"/>
</dbReference>
<dbReference type="EMBL" id="KL648584">
    <property type="protein sequence ID" value="KEY68295.1"/>
    <property type="molecule type" value="Genomic_DNA"/>
</dbReference>
<dbReference type="HOGENOM" id="CLU_1391037_0_0_1"/>
<evidence type="ECO:0000313" key="2">
    <source>
        <dbReference type="Proteomes" id="UP000028045"/>
    </source>
</evidence>
<evidence type="ECO:0000313" key="1">
    <source>
        <dbReference type="EMBL" id="KEY68295.1"/>
    </source>
</evidence>
<sequence>MYSIIKTALGSKDVAVISRPLANPSQLTSFVYQDTVAVYGIMRLDSKDLQLSIFSPIAHRIVGIKPVSGALAGVAHMRKAHAQRATMVTRSTEITLRNDDGVVKSGEWTPSGGKINLRALKANKISTSTQLSAVFDVANQRTWVLYQNTSNELVILETYRNKTYEIDDANTVPAKTSLKLDIVPNAADSSNSVIVA</sequence>
<organism evidence="1 2">
    <name type="scientific">Stachybotrys chartarum (strain CBS 109288 / IBT 7711)</name>
    <name type="common">Toxic black mold</name>
    <name type="synonym">Stilbospora chartarum</name>
    <dbReference type="NCBI Taxonomy" id="1280523"/>
    <lineage>
        <taxon>Eukaryota</taxon>
        <taxon>Fungi</taxon>
        <taxon>Dikarya</taxon>
        <taxon>Ascomycota</taxon>
        <taxon>Pezizomycotina</taxon>
        <taxon>Sordariomycetes</taxon>
        <taxon>Hypocreomycetidae</taxon>
        <taxon>Hypocreales</taxon>
        <taxon>Stachybotryaceae</taxon>
        <taxon>Stachybotrys</taxon>
    </lineage>
</organism>
<gene>
    <name evidence="1" type="ORF">S7711_11111</name>
</gene>
<keyword evidence="2" id="KW-1185">Reference proteome</keyword>
<proteinExistence type="predicted"/>
<name>A0A084ASL6_STACB</name>
<dbReference type="AlphaFoldDB" id="A0A084ASL6"/>